<dbReference type="Gene3D" id="2.130.10.10">
    <property type="entry name" value="YVTN repeat-like/Quinoprotein amine dehydrogenase"/>
    <property type="match status" value="1"/>
</dbReference>
<evidence type="ECO:0008006" key="2">
    <source>
        <dbReference type="Google" id="ProtNLM"/>
    </source>
</evidence>
<reference evidence="1" key="2">
    <citation type="journal article" date="2024" name="Antonie Van Leeuwenhoek">
        <title>Roseihalotalea indica gen. nov., sp. nov., a halophilic Bacteroidetes from mesopelagic Southwest Indian Ocean with higher carbohydrate metabolic potential.</title>
        <authorList>
            <person name="Chen B."/>
            <person name="Zhang M."/>
            <person name="Lin D."/>
            <person name="Ye J."/>
            <person name="Tang K."/>
        </authorList>
    </citation>
    <scope>NUCLEOTIDE SEQUENCE</scope>
    <source>
        <strain evidence="1">TK19036</strain>
    </source>
</reference>
<dbReference type="PROSITE" id="PS51257">
    <property type="entry name" value="PROKAR_LIPOPROTEIN"/>
    <property type="match status" value="1"/>
</dbReference>
<evidence type="ECO:0000313" key="1">
    <source>
        <dbReference type="EMBL" id="WKN38969.1"/>
    </source>
</evidence>
<organism evidence="1">
    <name type="scientific">Roseihalotalea indica</name>
    <dbReference type="NCBI Taxonomy" id="2867963"/>
    <lineage>
        <taxon>Bacteria</taxon>
        <taxon>Pseudomonadati</taxon>
        <taxon>Bacteroidota</taxon>
        <taxon>Cytophagia</taxon>
        <taxon>Cytophagales</taxon>
        <taxon>Catalimonadaceae</taxon>
        <taxon>Roseihalotalea</taxon>
    </lineage>
</organism>
<dbReference type="InterPro" id="IPR036278">
    <property type="entry name" value="Sialidase_sf"/>
</dbReference>
<protein>
    <recommendedName>
        <fullName evidence="2">Exo-alpha-sialidase</fullName>
    </recommendedName>
</protein>
<dbReference type="InterPro" id="IPR015943">
    <property type="entry name" value="WD40/YVTN_repeat-like_dom_sf"/>
</dbReference>
<gene>
    <name evidence="1" type="ORF">K4G66_09670</name>
</gene>
<name>A0AA49GUN3_9BACT</name>
<dbReference type="AlphaFoldDB" id="A0AA49GUN3"/>
<reference evidence="1" key="1">
    <citation type="journal article" date="2023" name="Comput. Struct. Biotechnol. J.">
        <title>Discovery of a novel marine Bacteroidetes with a rich repertoire of carbohydrate-active enzymes.</title>
        <authorList>
            <person name="Chen B."/>
            <person name="Liu G."/>
            <person name="Chen Q."/>
            <person name="Wang H."/>
            <person name="Liu L."/>
            <person name="Tang K."/>
        </authorList>
    </citation>
    <scope>NUCLEOTIDE SEQUENCE</scope>
    <source>
        <strain evidence="1">TK19036</strain>
    </source>
</reference>
<accession>A0AA49GUN3</accession>
<proteinExistence type="predicted"/>
<sequence>MRYHHINTSLIFFLMLMLCACEEQDVPEEKADDSDWIRLEIPEADEAYAVFGDIDHTLAVTTVGKAYYSTDRGKTWQMSRDFQGVVYGLHYVDDTLFALHASGRNNLGDATASLPQHYSLDSGKVWHNYKGLRQYDLRVVVSVDTTSNGDIYKLEEHIADNGYVNPSEVLKIKSTGPTTLDFPPRHNLHSLYLDASNRLYIAASGDRHNPEDNTLFCCYDALVYVSRQPSP</sequence>
<dbReference type="SUPFAM" id="SSF50939">
    <property type="entry name" value="Sialidases"/>
    <property type="match status" value="1"/>
</dbReference>
<dbReference type="EMBL" id="CP120682">
    <property type="protein sequence ID" value="WKN38969.1"/>
    <property type="molecule type" value="Genomic_DNA"/>
</dbReference>